<gene>
    <name evidence="2" type="ORF">QWM81_26000</name>
</gene>
<feature type="compositionally biased region" description="Polar residues" evidence="1">
    <location>
        <begin position="452"/>
        <end position="463"/>
    </location>
</feature>
<name>A0ABT7ZDV1_9ACTN</name>
<dbReference type="EMBL" id="JAUEPL010000051">
    <property type="protein sequence ID" value="MDN3297432.1"/>
    <property type="molecule type" value="Genomic_DNA"/>
</dbReference>
<keyword evidence="3" id="KW-1185">Reference proteome</keyword>
<feature type="compositionally biased region" description="Gly residues" evidence="1">
    <location>
        <begin position="505"/>
        <end position="517"/>
    </location>
</feature>
<comment type="caution">
    <text evidence="2">The sequence shown here is derived from an EMBL/GenBank/DDBJ whole genome shotgun (WGS) entry which is preliminary data.</text>
</comment>
<evidence type="ECO:0000313" key="2">
    <source>
        <dbReference type="EMBL" id="MDN3297432.1"/>
    </source>
</evidence>
<feature type="compositionally biased region" description="Basic and acidic residues" evidence="1">
    <location>
        <begin position="522"/>
        <end position="554"/>
    </location>
</feature>
<dbReference type="Proteomes" id="UP001174050">
    <property type="component" value="Unassembled WGS sequence"/>
</dbReference>
<evidence type="ECO:0000313" key="3">
    <source>
        <dbReference type="Proteomes" id="UP001174050"/>
    </source>
</evidence>
<dbReference type="RefSeq" id="WP_290114790.1">
    <property type="nucleotide sequence ID" value="NZ_JAUEPL010000051.1"/>
</dbReference>
<evidence type="ECO:0000256" key="1">
    <source>
        <dbReference type="SAM" id="MobiDB-lite"/>
    </source>
</evidence>
<proteinExistence type="predicted"/>
<feature type="compositionally biased region" description="Pro residues" evidence="1">
    <location>
        <begin position="294"/>
        <end position="326"/>
    </location>
</feature>
<feature type="region of interest" description="Disordered" evidence="1">
    <location>
        <begin position="148"/>
        <end position="179"/>
    </location>
</feature>
<feature type="compositionally biased region" description="Low complexity" evidence="1">
    <location>
        <begin position="378"/>
        <end position="399"/>
    </location>
</feature>
<sequence>MTENAPEASPNKQHEQDLARVHVQLGVTDLTRKVTSAMSSFFGDSKGPGIYASSNFEHKELNELIGLVENTNPADLENAGTALWNARDALKDAARELQSYVDKVDWQGESGEEFRSFGRELAKHARDLATFADVAGTQITVAGTGLASVKMPPRDDRAVKRKPETIPPEERAANKAEYDKAVQVEKDRQEAINQMYKLASYYAVSEQSLAAAEPPKFNRTLKADVPAPSASYRPPQGEASSGAVPVERSARAFAPESVVASHGTDGSARNESIGTVAPTPQPSTSVKIDSVTLQPPPTTTPPAPTPVPSPTGPAPTPTAPVPPVTGLPPVREAASRALGKPGAPRTTGPSGSPPVGRADTSRTSPATGRPGGQGGQPPMGRAGATGPVTTGTGPVAGRTSGASPLAGRADAGRSTGTSRAGRVDGIFGGKPQRHTGQTSGPRVPQGKVIGSDATTAGHTSGSRVGQRGVIGANPAETDSRPGARVTAGSNGVVGMPRASVTGSRPGAGGFTQGGSGFVNGSKGRDTPENEEQERADSSRPDYLTEEKETWEARRRNAVPPVID</sequence>
<evidence type="ECO:0008006" key="4">
    <source>
        <dbReference type="Google" id="ProtNLM"/>
    </source>
</evidence>
<feature type="region of interest" description="Disordered" evidence="1">
    <location>
        <begin position="214"/>
        <end position="563"/>
    </location>
</feature>
<feature type="compositionally biased region" description="Basic and acidic residues" evidence="1">
    <location>
        <begin position="152"/>
        <end position="179"/>
    </location>
</feature>
<reference evidence="2" key="1">
    <citation type="submission" date="2023-06" db="EMBL/GenBank/DDBJ databases">
        <title>WGS-Sequencing of Streptomyces ficellus isolate 21 collected from sand in Gara Djebilet Iron Mine in Algeria.</title>
        <authorList>
            <person name="Zegers G.P."/>
            <person name="Gomez A."/>
            <person name="Gueddou A."/>
            <person name="Zahara A.F."/>
            <person name="Worth M."/>
            <person name="Sevigny J.L."/>
            <person name="Tisa L."/>
        </authorList>
    </citation>
    <scope>NUCLEOTIDE SEQUENCE</scope>
    <source>
        <strain evidence="2">AS11</strain>
    </source>
</reference>
<organism evidence="2 3">
    <name type="scientific">Streptomyces ficellus</name>
    <dbReference type="NCBI Taxonomy" id="1977088"/>
    <lineage>
        <taxon>Bacteria</taxon>
        <taxon>Bacillati</taxon>
        <taxon>Actinomycetota</taxon>
        <taxon>Actinomycetes</taxon>
        <taxon>Kitasatosporales</taxon>
        <taxon>Streptomycetaceae</taxon>
        <taxon>Streptomyces</taxon>
    </lineage>
</organism>
<protein>
    <recommendedName>
        <fullName evidence="4">Translation initiation factor IF-2</fullName>
    </recommendedName>
</protein>
<accession>A0ABT7ZDV1</accession>